<dbReference type="PANTHER" id="PTHR35802">
    <property type="entry name" value="PROTEASE SYNTHASE AND SPORULATION PROTEIN PAI 2"/>
    <property type="match status" value="1"/>
</dbReference>
<dbReference type="Pfam" id="PF04299">
    <property type="entry name" value="FMN_bind_2"/>
    <property type="match status" value="1"/>
</dbReference>
<dbReference type="SUPFAM" id="SSF50475">
    <property type="entry name" value="FMN-binding split barrel"/>
    <property type="match status" value="1"/>
</dbReference>
<comment type="caution">
    <text evidence="1">The sequence shown here is derived from an EMBL/GenBank/DDBJ whole genome shotgun (WGS) entry which is preliminary data.</text>
</comment>
<sequence>MYSPAAFVETDRDRLLDLVERHSFGCLMAADDHGGIEIAHLPFVLDRDAGPSGRLRAHVARANPIWRLATGGRPVIAVFSGPHGYVSPRWYEQPTRQVPTWNYAVVHAHGRAASPMSQEELIRLLDDLAGIHERGAAEPWSSSALDRELHESLLRGIVGLTIEIDRLEGKFKLSQNRSPADQARVARALAERGSPDDLDMARLMKARGEPR</sequence>
<proteinExistence type="predicted"/>
<dbReference type="Proteomes" id="UP000075604">
    <property type="component" value="Unassembled WGS sequence"/>
</dbReference>
<reference evidence="1 2" key="1">
    <citation type="submission" date="2014-02" db="EMBL/GenBank/DDBJ databases">
        <title>The small core and large imbalanced accessory genome model reveals a collaborative survival strategy of Sorangium cellulosum strains in nature.</title>
        <authorList>
            <person name="Han K."/>
            <person name="Peng R."/>
            <person name="Blom J."/>
            <person name="Li Y.-Z."/>
        </authorList>
    </citation>
    <scope>NUCLEOTIDE SEQUENCE [LARGE SCALE GENOMIC DNA]</scope>
    <source>
        <strain evidence="1 2">So0157-18</strain>
    </source>
</reference>
<dbReference type="Gene3D" id="2.30.110.10">
    <property type="entry name" value="Electron Transport, Fmn-binding Protein, Chain A"/>
    <property type="match status" value="1"/>
</dbReference>
<dbReference type="PIRSF" id="PIRSF010372">
    <property type="entry name" value="PaiB"/>
    <property type="match status" value="1"/>
</dbReference>
<evidence type="ECO:0008006" key="3">
    <source>
        <dbReference type="Google" id="ProtNLM"/>
    </source>
</evidence>
<organism evidence="1 2">
    <name type="scientific">Sorangium cellulosum</name>
    <name type="common">Polyangium cellulosum</name>
    <dbReference type="NCBI Taxonomy" id="56"/>
    <lineage>
        <taxon>Bacteria</taxon>
        <taxon>Pseudomonadati</taxon>
        <taxon>Myxococcota</taxon>
        <taxon>Polyangia</taxon>
        <taxon>Polyangiales</taxon>
        <taxon>Polyangiaceae</taxon>
        <taxon>Sorangium</taxon>
    </lineage>
</organism>
<accession>A0A150P0K1</accession>
<dbReference type="InterPro" id="IPR012349">
    <property type="entry name" value="Split_barrel_FMN-bd"/>
</dbReference>
<dbReference type="AlphaFoldDB" id="A0A150P0K1"/>
<dbReference type="PANTHER" id="PTHR35802:SF1">
    <property type="entry name" value="PROTEASE SYNTHASE AND SPORULATION PROTEIN PAI 2"/>
    <property type="match status" value="1"/>
</dbReference>
<protein>
    <recommendedName>
        <fullName evidence="3">Transcriptional regulator</fullName>
    </recommendedName>
</protein>
<dbReference type="InterPro" id="IPR007396">
    <property type="entry name" value="TR_PAI2-type"/>
</dbReference>
<gene>
    <name evidence="1" type="ORF">BE04_30140</name>
</gene>
<dbReference type="EMBL" id="JELX01004403">
    <property type="protein sequence ID" value="KYF48310.1"/>
    <property type="molecule type" value="Genomic_DNA"/>
</dbReference>
<evidence type="ECO:0000313" key="2">
    <source>
        <dbReference type="Proteomes" id="UP000075604"/>
    </source>
</evidence>
<evidence type="ECO:0000313" key="1">
    <source>
        <dbReference type="EMBL" id="KYF48310.1"/>
    </source>
</evidence>
<name>A0A150P0K1_SORCE</name>